<dbReference type="SUPFAM" id="SSF56954">
    <property type="entry name" value="Outer membrane efflux proteins (OEP)"/>
    <property type="match status" value="1"/>
</dbReference>
<dbReference type="GO" id="GO:0015562">
    <property type="term" value="F:efflux transmembrane transporter activity"/>
    <property type="evidence" value="ECO:0007669"/>
    <property type="project" value="InterPro"/>
</dbReference>
<dbReference type="InterPro" id="IPR003423">
    <property type="entry name" value="OMP_efflux"/>
</dbReference>
<keyword evidence="3" id="KW-0732">Signal</keyword>
<protein>
    <submittedName>
        <fullName evidence="4">Outer membrane efflux protein</fullName>
    </submittedName>
</protein>
<feature type="signal peptide" evidence="3">
    <location>
        <begin position="1"/>
        <end position="19"/>
    </location>
</feature>
<dbReference type="PANTHER" id="PTHR30203">
    <property type="entry name" value="OUTER MEMBRANE CATION EFFLUX PROTEIN"/>
    <property type="match status" value="1"/>
</dbReference>
<keyword evidence="2" id="KW-0175">Coiled coil</keyword>
<dbReference type="Proteomes" id="UP000182057">
    <property type="component" value="Unassembled WGS sequence"/>
</dbReference>
<proteinExistence type="inferred from homology"/>
<feature type="coiled-coil region" evidence="2">
    <location>
        <begin position="134"/>
        <end position="188"/>
    </location>
</feature>
<dbReference type="AlphaFoldDB" id="A0A1D3UWG5"/>
<evidence type="ECO:0000256" key="2">
    <source>
        <dbReference type="SAM" id="Coils"/>
    </source>
</evidence>
<name>A0A1D3UWG5_TANFO</name>
<organism evidence="4 5">
    <name type="scientific">Tannerella forsythia</name>
    <name type="common">Bacteroides forsythus</name>
    <dbReference type="NCBI Taxonomy" id="28112"/>
    <lineage>
        <taxon>Bacteria</taxon>
        <taxon>Pseudomonadati</taxon>
        <taxon>Bacteroidota</taxon>
        <taxon>Bacteroidia</taxon>
        <taxon>Bacteroidales</taxon>
        <taxon>Tannerellaceae</taxon>
        <taxon>Tannerella</taxon>
    </lineage>
</organism>
<comment type="similarity">
    <text evidence="1">Belongs to the outer membrane factor (OMF) (TC 1.B.17) family.</text>
</comment>
<reference evidence="4 5" key="1">
    <citation type="submission" date="2016-09" db="EMBL/GenBank/DDBJ databases">
        <authorList>
            <person name="Capua I."/>
            <person name="De Benedictis P."/>
            <person name="Joannis T."/>
            <person name="Lombin L.H."/>
            <person name="Cattoli G."/>
        </authorList>
    </citation>
    <scope>NUCLEOTIDE SEQUENCE [LARGE SCALE GENOMIC DNA]</scope>
    <source>
        <strain evidence="4 5">UB20</strain>
    </source>
</reference>
<dbReference type="InterPro" id="IPR010131">
    <property type="entry name" value="MdtP/NodT-like"/>
</dbReference>
<sequence precursor="true">MKKYVIAGLAVLLTIVAQAQTTMDEVLRQVETNNRELQAARQYYELQLLESKSENNLPDPSVSYSHQYGNRAEMGVQGELVASQSFEFPTVYGQRSKLTTVRQQLFASQYTGERRQVLLNAQEVCLDLVWLNRRRQLLRERRRDAERLAELYDERLKKGNANILETNKIKLELLNVKMEERLNETEREGKLRELATLNGGHPVAFTDTVYPSPAEPPSWDALRDEALAADATLQTLQYRQAEAQRQIGVSRAQGLPGLELGYRLNTATGGDRYNGFVVGMSIPLFSNRHQVKKAHRQSHYVELQRESTAVQVENRLMQLYHRLQVLRASMDEFDTVLKNQDNLTLLNKALQAGQISMIEYFVSIGTLYQSTDYHLQLQSEYHKVLAAIYSYKL</sequence>
<accession>A0A1D3UWG5</accession>
<dbReference type="PANTHER" id="PTHR30203:SF24">
    <property type="entry name" value="BLR4935 PROTEIN"/>
    <property type="match status" value="1"/>
</dbReference>
<dbReference type="Gene3D" id="1.20.1600.10">
    <property type="entry name" value="Outer membrane efflux proteins (OEP)"/>
    <property type="match status" value="1"/>
</dbReference>
<dbReference type="OrthoDB" id="712316at2"/>
<evidence type="ECO:0000313" key="4">
    <source>
        <dbReference type="EMBL" id="SCQ24634.1"/>
    </source>
</evidence>
<feature type="coiled-coil region" evidence="2">
    <location>
        <begin position="16"/>
        <end position="47"/>
    </location>
</feature>
<dbReference type="EMBL" id="FMMM01000082">
    <property type="protein sequence ID" value="SCQ24634.1"/>
    <property type="molecule type" value="Genomic_DNA"/>
</dbReference>
<dbReference type="RefSeq" id="WP_074450296.1">
    <property type="nucleotide sequence ID" value="NZ_FMMM01000082.1"/>
</dbReference>
<feature type="chain" id="PRO_5008922797" evidence="3">
    <location>
        <begin position="20"/>
        <end position="393"/>
    </location>
</feature>
<gene>
    <name evidence="4" type="ORF">TFUB20_02602</name>
</gene>
<evidence type="ECO:0000256" key="1">
    <source>
        <dbReference type="ARBA" id="ARBA00007613"/>
    </source>
</evidence>
<evidence type="ECO:0000313" key="5">
    <source>
        <dbReference type="Proteomes" id="UP000182057"/>
    </source>
</evidence>
<dbReference type="Pfam" id="PF02321">
    <property type="entry name" value="OEP"/>
    <property type="match status" value="1"/>
</dbReference>
<evidence type="ECO:0000256" key="3">
    <source>
        <dbReference type="SAM" id="SignalP"/>
    </source>
</evidence>